<name>A0AAE0P608_9PEZI</name>
<keyword evidence="8" id="KW-1185">Reference proteome</keyword>
<evidence type="ECO:0000256" key="4">
    <source>
        <dbReference type="ARBA" id="ARBA00023136"/>
    </source>
</evidence>
<feature type="signal peptide" evidence="5">
    <location>
        <begin position="1"/>
        <end position="19"/>
    </location>
</feature>
<dbReference type="AlphaFoldDB" id="A0AAE0P608"/>
<evidence type="ECO:0000256" key="3">
    <source>
        <dbReference type="ARBA" id="ARBA00022989"/>
    </source>
</evidence>
<keyword evidence="2" id="KW-0812">Transmembrane</keyword>
<gene>
    <name evidence="7" type="ORF">B0H63DRAFT_554959</name>
</gene>
<keyword evidence="5" id="KW-0732">Signal</keyword>
<dbReference type="PANTHER" id="PTHR15407">
    <property type="entry name" value="FUKUTIN-RELATED"/>
    <property type="match status" value="1"/>
</dbReference>
<feature type="domain" description="LicD/FKTN/FKRP nucleotidyltransferase" evidence="6">
    <location>
        <begin position="94"/>
        <end position="196"/>
    </location>
</feature>
<feature type="domain" description="LicD/FKTN/FKRP nucleotidyltransferase" evidence="6">
    <location>
        <begin position="203"/>
        <end position="246"/>
    </location>
</feature>
<comment type="subcellular location">
    <subcellularLocation>
        <location evidence="1">Membrane</location>
        <topology evidence="1">Single-pass membrane protein</topology>
    </subcellularLocation>
</comment>
<reference evidence="7" key="1">
    <citation type="journal article" date="2023" name="Mol. Phylogenet. Evol.">
        <title>Genome-scale phylogeny and comparative genomics of the fungal order Sordariales.</title>
        <authorList>
            <person name="Hensen N."/>
            <person name="Bonometti L."/>
            <person name="Westerberg I."/>
            <person name="Brannstrom I.O."/>
            <person name="Guillou S."/>
            <person name="Cros-Aarteil S."/>
            <person name="Calhoun S."/>
            <person name="Haridas S."/>
            <person name="Kuo A."/>
            <person name="Mondo S."/>
            <person name="Pangilinan J."/>
            <person name="Riley R."/>
            <person name="LaButti K."/>
            <person name="Andreopoulos B."/>
            <person name="Lipzen A."/>
            <person name="Chen C."/>
            <person name="Yan M."/>
            <person name="Daum C."/>
            <person name="Ng V."/>
            <person name="Clum A."/>
            <person name="Steindorff A."/>
            <person name="Ohm R.A."/>
            <person name="Martin F."/>
            <person name="Silar P."/>
            <person name="Natvig D.O."/>
            <person name="Lalanne C."/>
            <person name="Gautier V."/>
            <person name="Ament-Velasquez S.L."/>
            <person name="Kruys A."/>
            <person name="Hutchinson M.I."/>
            <person name="Powell A.J."/>
            <person name="Barry K."/>
            <person name="Miller A.N."/>
            <person name="Grigoriev I.V."/>
            <person name="Debuchy R."/>
            <person name="Gladieux P."/>
            <person name="Hiltunen Thoren M."/>
            <person name="Johannesson H."/>
        </authorList>
    </citation>
    <scope>NUCLEOTIDE SEQUENCE</scope>
    <source>
        <strain evidence="7">CBS 232.78</strain>
    </source>
</reference>
<accession>A0AAE0P608</accession>
<evidence type="ECO:0000313" key="7">
    <source>
        <dbReference type="EMBL" id="KAK3393615.1"/>
    </source>
</evidence>
<dbReference type="InterPro" id="IPR007074">
    <property type="entry name" value="LicD/FKTN/FKRP_NTP_transf"/>
</dbReference>
<dbReference type="GO" id="GO:0009100">
    <property type="term" value="P:glycoprotein metabolic process"/>
    <property type="evidence" value="ECO:0007669"/>
    <property type="project" value="UniProtKB-ARBA"/>
</dbReference>
<sequence length="279" mass="32684">MQPWQFLVFGIVSAIYVAATPPQSRDAVHLPVKAKLLKDMSGVASDPPEKYFHESTFHPHYDGRFAEHELNYQQQKLALKNLVQTFLSTFKDIGVETWLMHGSLLGWWWGKHILPWDSDVDVQVSEASIFFLAAYYNMSVFHYKSPRIPDGRDYMLEINPHFKNRERNDPLNVIDARWIDTESGLFIDITGVRYDMNHPKGEGMLYCKDGHEYHDVYLFPLRTTTFEGVEAKIPYRYRQLLREEYGQWALENTEYSGHHFDDDKMEWVPKMAGLNLQSN</sequence>
<dbReference type="InterPro" id="IPR009644">
    <property type="entry name" value="FKTN/MNN4/W02B3.4-1"/>
</dbReference>
<keyword evidence="3" id="KW-1133">Transmembrane helix</keyword>
<evidence type="ECO:0000256" key="5">
    <source>
        <dbReference type="SAM" id="SignalP"/>
    </source>
</evidence>
<dbReference type="GO" id="GO:0016020">
    <property type="term" value="C:membrane"/>
    <property type="evidence" value="ECO:0007669"/>
    <property type="project" value="UniProtKB-SubCell"/>
</dbReference>
<keyword evidence="4" id="KW-0472">Membrane</keyword>
<comment type="caution">
    <text evidence="7">The sequence shown here is derived from an EMBL/GenBank/DDBJ whole genome shotgun (WGS) entry which is preliminary data.</text>
</comment>
<evidence type="ECO:0000256" key="2">
    <source>
        <dbReference type="ARBA" id="ARBA00022692"/>
    </source>
</evidence>
<evidence type="ECO:0000313" key="8">
    <source>
        <dbReference type="Proteomes" id="UP001285441"/>
    </source>
</evidence>
<dbReference type="PANTHER" id="PTHR15407:SF32">
    <property type="entry name" value="PROTEIN (MNN4), PUTATIVE (AFU_ORTHOLOGUE AFUA_1G03790)-RELATED"/>
    <property type="match status" value="1"/>
</dbReference>
<proteinExistence type="predicted"/>
<evidence type="ECO:0000256" key="1">
    <source>
        <dbReference type="ARBA" id="ARBA00004167"/>
    </source>
</evidence>
<feature type="chain" id="PRO_5042267907" evidence="5">
    <location>
        <begin position="20"/>
        <end position="279"/>
    </location>
</feature>
<dbReference type="Pfam" id="PF04991">
    <property type="entry name" value="LicD"/>
    <property type="match status" value="2"/>
</dbReference>
<organism evidence="7 8">
    <name type="scientific">Podospora didyma</name>
    <dbReference type="NCBI Taxonomy" id="330526"/>
    <lineage>
        <taxon>Eukaryota</taxon>
        <taxon>Fungi</taxon>
        <taxon>Dikarya</taxon>
        <taxon>Ascomycota</taxon>
        <taxon>Pezizomycotina</taxon>
        <taxon>Sordariomycetes</taxon>
        <taxon>Sordariomycetidae</taxon>
        <taxon>Sordariales</taxon>
        <taxon>Podosporaceae</taxon>
        <taxon>Podospora</taxon>
    </lineage>
</organism>
<reference evidence="7" key="2">
    <citation type="submission" date="2023-06" db="EMBL/GenBank/DDBJ databases">
        <authorList>
            <consortium name="Lawrence Berkeley National Laboratory"/>
            <person name="Haridas S."/>
            <person name="Hensen N."/>
            <person name="Bonometti L."/>
            <person name="Westerberg I."/>
            <person name="Brannstrom I.O."/>
            <person name="Guillou S."/>
            <person name="Cros-Aarteil S."/>
            <person name="Calhoun S."/>
            <person name="Kuo A."/>
            <person name="Mondo S."/>
            <person name="Pangilinan J."/>
            <person name="Riley R."/>
            <person name="LaButti K."/>
            <person name="Andreopoulos B."/>
            <person name="Lipzen A."/>
            <person name="Chen C."/>
            <person name="Yanf M."/>
            <person name="Daum C."/>
            <person name="Ng V."/>
            <person name="Clum A."/>
            <person name="Steindorff A."/>
            <person name="Ohm R."/>
            <person name="Martin F."/>
            <person name="Silar P."/>
            <person name="Natvig D."/>
            <person name="Lalanne C."/>
            <person name="Gautier V."/>
            <person name="Ament-velasquez S.L."/>
            <person name="Kruys A."/>
            <person name="Hutchinson M.I."/>
            <person name="Powell A.J."/>
            <person name="Barry K."/>
            <person name="Miller A.N."/>
            <person name="Grigoriev I.V."/>
            <person name="Debuchy R."/>
            <person name="Gladieux P."/>
            <person name="Thoren M.H."/>
            <person name="Johannesson H."/>
        </authorList>
    </citation>
    <scope>NUCLEOTIDE SEQUENCE</scope>
    <source>
        <strain evidence="7">CBS 232.78</strain>
    </source>
</reference>
<protein>
    <submittedName>
        <fullName evidence="7">LicD family-domain-containing protein</fullName>
    </submittedName>
</protein>
<dbReference type="EMBL" id="JAULSW010000001">
    <property type="protein sequence ID" value="KAK3393615.1"/>
    <property type="molecule type" value="Genomic_DNA"/>
</dbReference>
<evidence type="ECO:0000259" key="6">
    <source>
        <dbReference type="Pfam" id="PF04991"/>
    </source>
</evidence>
<dbReference type="Proteomes" id="UP001285441">
    <property type="component" value="Unassembled WGS sequence"/>
</dbReference>